<feature type="signal peptide" evidence="2">
    <location>
        <begin position="1"/>
        <end position="23"/>
    </location>
</feature>
<dbReference type="Proteomes" id="UP000183047">
    <property type="component" value="Unassembled WGS sequence"/>
</dbReference>
<dbReference type="RefSeq" id="WP_074463218.1">
    <property type="nucleotide sequence ID" value="NZ_FMUR01000020.1"/>
</dbReference>
<protein>
    <recommendedName>
        <fullName evidence="5">Lipoprotein</fullName>
    </recommendedName>
</protein>
<proteinExistence type="predicted"/>
<keyword evidence="4" id="KW-1185">Reference proteome</keyword>
<evidence type="ECO:0000313" key="3">
    <source>
        <dbReference type="EMBL" id="SCY49353.1"/>
    </source>
</evidence>
<evidence type="ECO:0008006" key="5">
    <source>
        <dbReference type="Google" id="ProtNLM"/>
    </source>
</evidence>
<sequence length="95" mass="10156">MKKKTKKVVIATSVSVASMVLNAACAYGPPQYYEDADTYSSYESSVVDEESSIDNATADTSEAPESAEPTDDAQDKNPDIDFEKGPVVYGPPKAK</sequence>
<dbReference type="EMBL" id="FMUR01000020">
    <property type="protein sequence ID" value="SCY49353.1"/>
    <property type="molecule type" value="Genomic_DNA"/>
</dbReference>
<gene>
    <name evidence="3" type="ORF">SAMN02910451_02811</name>
</gene>
<evidence type="ECO:0000256" key="1">
    <source>
        <dbReference type="SAM" id="MobiDB-lite"/>
    </source>
</evidence>
<organism evidence="3 4">
    <name type="scientific">Butyrivibrio hungatei</name>
    <dbReference type="NCBI Taxonomy" id="185008"/>
    <lineage>
        <taxon>Bacteria</taxon>
        <taxon>Bacillati</taxon>
        <taxon>Bacillota</taxon>
        <taxon>Clostridia</taxon>
        <taxon>Lachnospirales</taxon>
        <taxon>Lachnospiraceae</taxon>
        <taxon>Butyrivibrio</taxon>
    </lineage>
</organism>
<evidence type="ECO:0000313" key="4">
    <source>
        <dbReference type="Proteomes" id="UP000183047"/>
    </source>
</evidence>
<keyword evidence="2" id="KW-0732">Signal</keyword>
<reference evidence="4" key="1">
    <citation type="submission" date="2016-10" db="EMBL/GenBank/DDBJ databases">
        <authorList>
            <person name="Varghese N."/>
            <person name="Submissions S."/>
        </authorList>
    </citation>
    <scope>NUCLEOTIDE SEQUENCE [LARGE SCALE GENOMIC DNA]</scope>
    <source>
        <strain evidence="4">XBD2006</strain>
    </source>
</reference>
<feature type="compositionally biased region" description="Basic and acidic residues" evidence="1">
    <location>
        <begin position="73"/>
        <end position="84"/>
    </location>
</feature>
<dbReference type="OrthoDB" id="2005749at2"/>
<name>A0A1G5GCS4_9FIRM</name>
<accession>A0A1G5GCS4</accession>
<evidence type="ECO:0000256" key="2">
    <source>
        <dbReference type="SAM" id="SignalP"/>
    </source>
</evidence>
<dbReference type="AlphaFoldDB" id="A0A1G5GCS4"/>
<feature type="chain" id="PRO_5039190913" description="Lipoprotein" evidence="2">
    <location>
        <begin position="24"/>
        <end position="95"/>
    </location>
</feature>
<feature type="region of interest" description="Disordered" evidence="1">
    <location>
        <begin position="39"/>
        <end position="95"/>
    </location>
</feature>